<dbReference type="Pfam" id="PF02085">
    <property type="entry name" value="Cytochrom_CIII"/>
    <property type="match status" value="1"/>
</dbReference>
<keyword evidence="4" id="KW-0249">Electron transport</keyword>
<dbReference type="GO" id="GO:0009055">
    <property type="term" value="F:electron transfer activity"/>
    <property type="evidence" value="ECO:0007669"/>
    <property type="project" value="InterPro"/>
</dbReference>
<dbReference type="SUPFAM" id="SSF48695">
    <property type="entry name" value="Multiheme cytochromes"/>
    <property type="match status" value="1"/>
</dbReference>
<feature type="binding site" description="covalent" evidence="6">
    <location>
        <position position="64"/>
    </location>
    <ligand>
        <name>heme c</name>
        <dbReference type="ChEBI" id="CHEBI:61717"/>
        <label>1</label>
    </ligand>
</feature>
<feature type="binding site" description="axial binding residue" evidence="6">
    <location>
        <position position="52"/>
    </location>
    <ligand>
        <name>heme c</name>
        <dbReference type="ChEBI" id="CHEBI:61717"/>
        <label>1</label>
    </ligand>
    <ligandPart>
        <name>Fe</name>
        <dbReference type="ChEBI" id="CHEBI:18248"/>
    </ligandPart>
</feature>
<dbReference type="eggNOG" id="ENOG5032WNJ">
    <property type="taxonomic scope" value="Bacteria"/>
</dbReference>
<gene>
    <name evidence="9" type="ORF">DesfrDRAFT_0705</name>
</gene>
<comment type="cofactor">
    <cofactor evidence="6">
        <name>heme c</name>
        <dbReference type="ChEBI" id="CHEBI:61717"/>
    </cofactor>
    <text evidence="6">Binds 4 heme c groups covalently per monomer.</text>
</comment>
<keyword evidence="3 6" id="KW-0479">Metal-binding</keyword>
<dbReference type="InterPro" id="IPR036280">
    <property type="entry name" value="Multihaem_cyt_sf"/>
</dbReference>
<evidence type="ECO:0000256" key="5">
    <source>
        <dbReference type="ARBA" id="ARBA00023004"/>
    </source>
</evidence>
<reference evidence="9 10" key="1">
    <citation type="submission" date="2010-08" db="EMBL/GenBank/DDBJ databases">
        <title>The draft genome of Desulfovibrio fructosovorans JJ.</title>
        <authorList>
            <consortium name="US DOE Joint Genome Institute (JGI-PGF)"/>
            <person name="Lucas S."/>
            <person name="Copeland A."/>
            <person name="Lapidus A."/>
            <person name="Cheng J.-F."/>
            <person name="Bruce D."/>
            <person name="Goodwin L."/>
            <person name="Pitluck S."/>
            <person name="Land M.L."/>
            <person name="Hauser L."/>
            <person name="Chang Y.-J."/>
            <person name="Jeffries C."/>
            <person name="Wall J.D."/>
            <person name="Stahl D.A."/>
            <person name="Arkin A.P."/>
            <person name="Dehal P."/>
            <person name="Stolyar S.M."/>
            <person name="Hazen T.C."/>
            <person name="Woyke T.J."/>
        </authorList>
    </citation>
    <scope>NUCLEOTIDE SEQUENCE [LARGE SCALE GENOMIC DNA]</scope>
    <source>
        <strain evidence="9 10">JJ</strain>
    </source>
</reference>
<dbReference type="CDD" id="cd08168">
    <property type="entry name" value="Cytochrom_C3"/>
    <property type="match status" value="1"/>
</dbReference>
<feature type="binding site" description="axial binding residue" evidence="6">
    <location>
        <position position="121"/>
    </location>
    <ligand>
        <name>heme c</name>
        <dbReference type="ChEBI" id="CHEBI:61717"/>
        <label>1</label>
    </ligand>
    <ligandPart>
        <name>Fe</name>
        <dbReference type="ChEBI" id="CHEBI:18248"/>
    </ligandPart>
</feature>
<dbReference type="RefSeq" id="WP_005991139.1">
    <property type="nucleotide sequence ID" value="NZ_AECZ01000003.1"/>
</dbReference>
<feature type="binding site" description="axial binding residue" evidence="6">
    <location>
        <position position="61"/>
    </location>
    <ligand>
        <name>heme c</name>
        <dbReference type="ChEBI" id="CHEBI:61717"/>
        <label>1</label>
    </ligand>
    <ligandPart>
        <name>Fe</name>
        <dbReference type="ChEBI" id="CHEBI:18248"/>
    </ligandPart>
</feature>
<feature type="binding site" description="axial binding residue" evidence="6">
    <location>
        <position position="65"/>
    </location>
    <ligand>
        <name>heme c</name>
        <dbReference type="ChEBI" id="CHEBI:61717"/>
        <label>1</label>
    </ligand>
    <ligandPart>
        <name>Fe</name>
        <dbReference type="ChEBI" id="CHEBI:18248"/>
    </ligandPart>
</feature>
<feature type="signal peptide" evidence="7">
    <location>
        <begin position="1"/>
        <end position="25"/>
    </location>
</feature>
<dbReference type="InterPro" id="IPR020942">
    <property type="entry name" value="Cyt_c_III_dom"/>
</dbReference>
<dbReference type="InterPro" id="IPR002322">
    <property type="entry name" value="Cyt_c_III"/>
</dbReference>
<evidence type="ECO:0000259" key="8">
    <source>
        <dbReference type="Pfam" id="PF02085"/>
    </source>
</evidence>
<feature type="binding site" description="axial binding residue" evidence="6">
    <location>
        <position position="49"/>
    </location>
    <ligand>
        <name>heme c</name>
        <dbReference type="ChEBI" id="CHEBI:61717"/>
        <label>1</label>
    </ligand>
    <ligandPart>
        <name>Fe</name>
        <dbReference type="ChEBI" id="CHEBI:18248"/>
    </ligandPart>
</feature>
<keyword evidence="1" id="KW-0813">Transport</keyword>
<feature type="binding site" description="axial binding residue" evidence="6">
    <location>
        <position position="66"/>
    </location>
    <ligand>
        <name>heme c</name>
        <dbReference type="ChEBI" id="CHEBI:61717"/>
        <label>1</label>
    </ligand>
    <ligandPart>
        <name>Fe</name>
        <dbReference type="ChEBI" id="CHEBI:18248"/>
    </ligandPart>
</feature>
<dbReference type="InterPro" id="IPR054899">
    <property type="entry name" value="c3_cytochr_TmcA"/>
</dbReference>
<dbReference type="PRINTS" id="PR00609">
    <property type="entry name" value="CYTOCHROMEC3"/>
</dbReference>
<accession>E1JSW6</accession>
<feature type="binding site" description="axial binding residue" evidence="6">
    <location>
        <position position="124"/>
    </location>
    <ligand>
        <name>heme c</name>
        <dbReference type="ChEBI" id="CHEBI:61717"/>
        <label>1</label>
    </ligand>
    <ligandPart>
        <name>Fe</name>
        <dbReference type="ChEBI" id="CHEBI:18248"/>
    </ligandPart>
</feature>
<dbReference type="NCBIfam" id="NF045722">
    <property type="entry name" value="c3_cytochr_TmcA"/>
    <property type="match status" value="1"/>
</dbReference>
<keyword evidence="2 6" id="KW-0349">Heme</keyword>
<feature type="chain" id="PRO_5003147929" evidence="7">
    <location>
        <begin position="26"/>
        <end position="129"/>
    </location>
</feature>
<evidence type="ECO:0000256" key="2">
    <source>
        <dbReference type="ARBA" id="ARBA00022617"/>
    </source>
</evidence>
<comment type="caution">
    <text evidence="9">The sequence shown here is derived from an EMBL/GenBank/DDBJ whole genome shotgun (WGS) entry which is preliminary data.</text>
</comment>
<evidence type="ECO:0000313" key="9">
    <source>
        <dbReference type="EMBL" id="EFL52599.1"/>
    </source>
</evidence>
<evidence type="ECO:0000313" key="10">
    <source>
        <dbReference type="Proteomes" id="UP000006250"/>
    </source>
</evidence>
<dbReference type="OrthoDB" id="9796996at2"/>
<organism evidence="9 10">
    <name type="scientific">Solidesulfovibrio fructosivorans JJ]</name>
    <dbReference type="NCBI Taxonomy" id="596151"/>
    <lineage>
        <taxon>Bacteria</taxon>
        <taxon>Pseudomonadati</taxon>
        <taxon>Thermodesulfobacteriota</taxon>
        <taxon>Desulfovibrionia</taxon>
        <taxon>Desulfovibrionales</taxon>
        <taxon>Desulfovibrionaceae</taxon>
        <taxon>Solidesulfovibrio</taxon>
    </lineage>
</organism>
<sequence precursor="true">MKRRTIPLALVALVAACFLAIPALSQEDMTTIPDQGFAAHTRLPAVFNHDAHNEKAGISDCTTCHHGEKDGKRDPSQDTSGIPCSDCHTAAGKPGRTPLMRAFHEQCMGCHMAKKKGPVTCGDCHRPVK</sequence>
<dbReference type="GO" id="GO:0046872">
    <property type="term" value="F:metal ion binding"/>
    <property type="evidence" value="ECO:0007669"/>
    <property type="project" value="UniProtKB-KW"/>
</dbReference>
<name>E1JSW6_SOLFR</name>
<protein>
    <submittedName>
        <fullName evidence="9">Cytochrome c class III</fullName>
    </submittedName>
</protein>
<feature type="binding site" description="axial binding residue" evidence="6">
    <location>
        <position position="107"/>
    </location>
    <ligand>
        <name>heme c</name>
        <dbReference type="ChEBI" id="CHEBI:61717"/>
        <label>1</label>
    </ligand>
    <ligandPart>
        <name>Fe</name>
        <dbReference type="ChEBI" id="CHEBI:18248"/>
    </ligandPart>
</feature>
<dbReference type="Proteomes" id="UP000006250">
    <property type="component" value="Unassembled WGS sequence"/>
</dbReference>
<feature type="binding site" description="axial binding residue" evidence="6">
    <location>
        <position position="111"/>
    </location>
    <ligand>
        <name>heme c</name>
        <dbReference type="ChEBI" id="CHEBI:61717"/>
        <label>1</label>
    </ligand>
    <ligandPart>
        <name>Fe</name>
        <dbReference type="ChEBI" id="CHEBI:18248"/>
    </ligandPart>
</feature>
<dbReference type="Gene3D" id="3.90.10.10">
    <property type="entry name" value="Cytochrome C3"/>
    <property type="match status" value="1"/>
</dbReference>
<keyword evidence="7" id="KW-0732">Signal</keyword>
<keyword evidence="10" id="KW-1185">Reference proteome</keyword>
<feature type="domain" description="Class III cytochrome C" evidence="8">
    <location>
        <begin position="28"/>
        <end position="125"/>
    </location>
</feature>
<evidence type="ECO:0000256" key="7">
    <source>
        <dbReference type="SAM" id="SignalP"/>
    </source>
</evidence>
<evidence type="ECO:0000256" key="4">
    <source>
        <dbReference type="ARBA" id="ARBA00022982"/>
    </source>
</evidence>
<feature type="binding site" description="axial binding residue" evidence="6">
    <location>
        <position position="110"/>
    </location>
    <ligand>
        <name>heme c</name>
        <dbReference type="ChEBI" id="CHEBI:61717"/>
        <label>1</label>
    </ligand>
    <ligandPart>
        <name>Fe</name>
        <dbReference type="ChEBI" id="CHEBI:18248"/>
    </ligandPart>
</feature>
<dbReference type="EMBL" id="AECZ01000003">
    <property type="protein sequence ID" value="EFL52599.1"/>
    <property type="molecule type" value="Genomic_DNA"/>
</dbReference>
<keyword evidence="5 6" id="KW-0408">Iron</keyword>
<evidence type="ECO:0000256" key="3">
    <source>
        <dbReference type="ARBA" id="ARBA00022723"/>
    </source>
</evidence>
<feature type="binding site" description="axial binding residue" evidence="6">
    <location>
        <position position="125"/>
    </location>
    <ligand>
        <name>heme c</name>
        <dbReference type="ChEBI" id="CHEBI:61717"/>
        <label>1</label>
    </ligand>
    <ligandPart>
        <name>Fe</name>
        <dbReference type="ChEBI" id="CHEBI:18248"/>
    </ligandPart>
</feature>
<dbReference type="GO" id="GO:0020037">
    <property type="term" value="F:heme binding"/>
    <property type="evidence" value="ECO:0007669"/>
    <property type="project" value="InterPro"/>
</dbReference>
<dbReference type="STRING" id="596151.DesfrDRAFT_0705"/>
<evidence type="ECO:0000256" key="6">
    <source>
        <dbReference type="PIRSR" id="PIRSR602322-1"/>
    </source>
</evidence>
<dbReference type="AlphaFoldDB" id="E1JSW6"/>
<evidence type="ECO:0000256" key="1">
    <source>
        <dbReference type="ARBA" id="ARBA00022448"/>
    </source>
</evidence>
<dbReference type="PROSITE" id="PS51257">
    <property type="entry name" value="PROKAR_LIPOPROTEIN"/>
    <property type="match status" value="1"/>
</dbReference>
<proteinExistence type="predicted"/>